<dbReference type="Pfam" id="PF16197">
    <property type="entry name" value="KAsynt_C_assoc"/>
    <property type="match status" value="1"/>
</dbReference>
<dbReference type="InterPro" id="IPR049552">
    <property type="entry name" value="PKS_DH_N"/>
</dbReference>
<evidence type="ECO:0000313" key="11">
    <source>
        <dbReference type="EMBL" id="EKV29839.1"/>
    </source>
</evidence>
<feature type="domain" description="Carrier" evidence="8">
    <location>
        <begin position="2583"/>
        <end position="2657"/>
    </location>
</feature>
<dbReference type="GO" id="GO:0071770">
    <property type="term" value="P:DIM/DIP cell wall layer assembly"/>
    <property type="evidence" value="ECO:0007669"/>
    <property type="project" value="TreeGrafter"/>
</dbReference>
<dbReference type="Pfam" id="PF08659">
    <property type="entry name" value="KR"/>
    <property type="match status" value="1"/>
</dbReference>
<dbReference type="InterPro" id="IPR020806">
    <property type="entry name" value="PKS_PP-bd"/>
</dbReference>
<evidence type="ECO:0000256" key="3">
    <source>
        <dbReference type="ARBA" id="ARBA00022679"/>
    </source>
</evidence>
<dbReference type="Pfam" id="PF00109">
    <property type="entry name" value="ketoacyl-synt"/>
    <property type="match status" value="1"/>
</dbReference>
<dbReference type="InterPro" id="IPR009081">
    <property type="entry name" value="PP-bd_ACP"/>
</dbReference>
<dbReference type="InterPro" id="IPR001227">
    <property type="entry name" value="Ac_transferase_dom_sf"/>
</dbReference>
<dbReference type="PROSITE" id="PS52019">
    <property type="entry name" value="PKS_MFAS_DH"/>
    <property type="match status" value="1"/>
</dbReference>
<dbReference type="SUPFAM" id="SSF56801">
    <property type="entry name" value="Acetyl-CoA synthetase-like"/>
    <property type="match status" value="1"/>
</dbReference>
<dbReference type="InterPro" id="IPR020841">
    <property type="entry name" value="PKS_Beta-ketoAc_synthase_dom"/>
</dbReference>
<dbReference type="Pfam" id="PF14765">
    <property type="entry name" value="PS-DH"/>
    <property type="match status" value="1"/>
</dbReference>
<evidence type="ECO:0000259" key="8">
    <source>
        <dbReference type="PROSITE" id="PS50075"/>
    </source>
</evidence>
<dbReference type="Pfam" id="PF13602">
    <property type="entry name" value="ADH_zinc_N_2"/>
    <property type="match status" value="1"/>
</dbReference>
<dbReference type="PATRIC" id="fig|1238182.3.peg.2484"/>
<dbReference type="CDD" id="cd05195">
    <property type="entry name" value="enoyl_red"/>
    <property type="match status" value="1"/>
</dbReference>
<dbReference type="FunFam" id="3.40.50.720:FF:000209">
    <property type="entry name" value="Polyketide synthase Pks12"/>
    <property type="match status" value="1"/>
</dbReference>
<dbReference type="Gene3D" id="1.10.1200.10">
    <property type="entry name" value="ACP-like"/>
    <property type="match status" value="2"/>
</dbReference>
<comment type="caution">
    <text evidence="11">The sequence shown here is derived from an EMBL/GenBank/DDBJ whole genome shotgun (WGS) entry which is preliminary data.</text>
</comment>
<dbReference type="InterPro" id="IPR016035">
    <property type="entry name" value="Acyl_Trfase/lysoPLipase"/>
</dbReference>
<dbReference type="InterPro" id="IPR013968">
    <property type="entry name" value="PKS_KR"/>
</dbReference>
<dbReference type="SMART" id="SM00826">
    <property type="entry name" value="PKS_DH"/>
    <property type="match status" value="1"/>
</dbReference>
<dbReference type="InterPro" id="IPR057326">
    <property type="entry name" value="KR_dom"/>
</dbReference>
<keyword evidence="2" id="KW-0597">Phosphoprotein</keyword>
<feature type="region of interest" description="C-terminal hotdog fold" evidence="7">
    <location>
        <begin position="1668"/>
        <end position="1796"/>
    </location>
</feature>
<dbReference type="InterPro" id="IPR020843">
    <property type="entry name" value="ER"/>
</dbReference>
<dbReference type="PANTHER" id="PTHR43775">
    <property type="entry name" value="FATTY ACID SYNTHASE"/>
    <property type="match status" value="1"/>
</dbReference>
<dbReference type="InterPro" id="IPR006162">
    <property type="entry name" value="Ppantetheine_attach_site"/>
</dbReference>
<proteinExistence type="predicted"/>
<feature type="domain" description="PKS/mFAS DH" evidence="10">
    <location>
        <begin position="1548"/>
        <end position="1796"/>
    </location>
</feature>
<dbReference type="GO" id="GO:0005886">
    <property type="term" value="C:plasma membrane"/>
    <property type="evidence" value="ECO:0007669"/>
    <property type="project" value="TreeGrafter"/>
</dbReference>
<dbReference type="InterPro" id="IPR014043">
    <property type="entry name" value="Acyl_transferase_dom"/>
</dbReference>
<dbReference type="InterPro" id="IPR049900">
    <property type="entry name" value="PKS_mFAS_DH"/>
</dbReference>
<sequence>MGTGGLHAMTVQDRTLIDRVRAVANDRTHDRGIIFISGERQETRVPYARLWDDAGRMLSRLRAAGVAPGHELVLQIEDQRTFLTLFWACLRGGIVPVPLHVGARDDYLRKFLKVWKTLSHPWLATTDKRLPQICEFWMAEGADARALEARALLIANAEDGAERFEPADEVAPQPDALAFLQFSSGSTGDPKGVTVTHRNLLVNVEALADRAGMTPDDTALSWMPITHDMGLICITMTAQLRGLTLCLMPTPLFIRRPLLWLKKAHEHRATMLCSPNFGYHFFLSAYEGLEERPDWDLSSVRLIWNGAEPISVDLCHAFQERLAVHGLPGTAILPCYGLAEGTVGVAVTPPGTGIRTHRVRRDRIALGEAIVLADAADTDTDAITFVDCGPAIDNVEMAILDAAGRLLPEGTVGRIAIRGPSVTDGYYNNEDATAAARLDDGWLDTGDIGFLDDGRLTVTGRAKELIIVNGLNHHPHDIEQAVETLDDVKPGNVVACGVPGGRDGRGAEELVLFLRWTGGDDGFSALADRARAVVLERVGLPVAQVVPVRKIPKTTSGKIQRVALAQQLVADRAQTAAAQALTGPRKAGPDDARLLADIIAVAHAITGRDIAPDVRFADAGFTSLVAVTFADHLGTRLGRRLPPSLVFDHPTPLSLARRLGGGTPNAAPAVALAAEEPVALVGVGLRLPGGVVDMDSFWRLLEGGVDAITGIPADRWDAEALHDPDAAAPGRLTIRHGGFLDGVDLFDNRFFGVSAAEAECVDPQQRLLLETAYEAMEDAGLDLGPLAGGPVGVFVGLSNADYTRKQLHSGDLARIGTYSMTGTAFSTAAGRLSYGFGFQGPSLTVDTACSSSLVAVHLAAQSLRRGECCVALAAGANLILSPEVHAGFSRLDSMARDGRCKTFDARADGYCRSEGVAVVVLKRLSAAQADGDRILAVLNGGALNQDGASNGLTAPNGPAQESLMRQALAASGTTADAVGYVEAHGTGTPLGDGIELNALNAVYGAAKRPVYVGSVKSNIGHTEATAGLAGLLKAVLAVRHGIIPPSLHIQAPTPQLDWTASGLCLPIAPTPWPEDTPRTAAVSSFGFSGTNAHWLVSAAPVVKGEPVEAPEALPLCLSARTPDALEALRTAWLDRLAEDDAAEAFPALAATAAHRRTAHPWRLAVAARTAAEALEVLEGAPLPTRAVSAAPGRTVFVYPGQGGQWPGMARDLATAEPVFAEALTACAEALRPHVEWDPALLTEGAPDALLDGIDRVQPALFAVSVALTRLWQSKGVHPDAVVGHSLGEVAAAHVAGILSLEDAARVIAVRSRLLTRIAGQGGMMVVDLPMAEAEALCEGAGGGEVSVAVRNATGSTVIAGDPAVLEALAADLEAREVFCRRVKVDVASHSPQVEPLLDDLRAELAGITPHAGRIPLVSTVHGRVLEGEEAGPDYWVENLRRPVLFADAVAALADDGARWFVECAPHPTLVSFIDQECDGVAALPSLRRDEPGPREFTAAAAALWAAGYPVAWRGFVPRPAEPAHLPRYPWQRERFWLEDATPVDRATDPLLGRRTDLAGEDAAVWETTVSTAALPWLADHKVAGSVVLPAAAYTVMALRAAPGRSLRRMDFRDMLVIEDGASVTVQTRRRGARVEVLARDGETWRLLAEGTLADAADPPAAAVPPVLEGREDAGAFYAGLDAAGLNYGPAFRLIDGIARTEGEAVADLTVPAPGGPVTPALLDACLQAAAPLGLAETRVPVALSGVTLFGPAPDALRVTVRREGETARILATAPDGTPVLVVDALHLSAGDAGRDAVADAMLRLSWTDAGPAPAAVPGPVTLMGASDPAFKDALVAAGAEITTDAPRILWRAPAAGDLDALDPAEVERWTLTLAADLTALADRAAPPASVRVVTSGADADPLACALTALARTARAEHPELGVAIVDLDRPVEAAALLAPLPAEAAQVRLRDGRILTPRLTPDADAAAPLLEVPAAEVDAYRAVLARPGDAGSMRFLAADRPAPDAGQVEVSVEAVGLNFINLLSALGLYPGAPEGFRALGIECAGHVTRVGPGVEAFEPGDAVMGIVDHCLSSHALADARLVVPAPAGLTMAEAAALPVAYATAAIGLQDMAGLEAGETVLIHAASGGVGRAAIALAQAAGATIIATAGTPEKRAALAALEGVAHVFDSRSTTFREGVMQATGGRGVDVVLNCLAGPLLEASLDCLAPFGRFVEIGKRDLWGAGSVPMAALRHGTAFHVLDLDRMSREKPARVGRVLARIANGTLPPLPVTEVPFADASKAFAEMAAARHTGKLVLTRHDAGLTVIAPDDAPAFDETGTALVTGGAGAVGTALIDDLVARGCTNIVVLGRSGTLPDDRAEAWRAAGATVKAVAMDVADAGALARVLAQLEVTMPPLTAVIHAAGVLDDASLSALTPDQVVRVMAPKVRGALNLHRLTQGQPLEAFVVISSAAALLGPMGQGAYAAANAFMDGLIAARRAAGLPGTALDLGPVAGAGLAARADRLANVLATGLRPMPAEAVAEALHRALLADTPRLALLDPLSTFADPLWQGGEAPAPAEDGSDAADGLRAVLVDLPTQDARLAHLEDLLTAQAAAVLRCAESKVDRDTPFKSLGLDSLLAMQLRNRLIEATGVTVAVTTFWNTPTITAFARLLLAELMPAADDGAAVTDDDYDALSDEDAEDLLLARL</sequence>
<dbReference type="InterPro" id="IPR042099">
    <property type="entry name" value="ANL_N_sf"/>
</dbReference>
<dbReference type="InterPro" id="IPR020807">
    <property type="entry name" value="PKS_DH"/>
</dbReference>
<dbReference type="InterPro" id="IPR050091">
    <property type="entry name" value="PKS_NRPS_Biosynth_Enz"/>
</dbReference>
<dbReference type="Proteomes" id="UP000009881">
    <property type="component" value="Unassembled WGS sequence"/>
</dbReference>
<dbReference type="eggNOG" id="COG3321">
    <property type="taxonomic scope" value="Bacteria"/>
</dbReference>
<dbReference type="GO" id="GO:0004315">
    <property type="term" value="F:3-oxoacyl-[acyl-carrier-protein] synthase activity"/>
    <property type="evidence" value="ECO:0007669"/>
    <property type="project" value="InterPro"/>
</dbReference>
<dbReference type="SUPFAM" id="SSF50129">
    <property type="entry name" value="GroES-like"/>
    <property type="match status" value="1"/>
</dbReference>
<accession>K9GYJ5</accession>
<dbReference type="InterPro" id="IPR045851">
    <property type="entry name" value="AMP-bd_C_sf"/>
</dbReference>
<dbReference type="Pfam" id="PF08240">
    <property type="entry name" value="ADH_N"/>
    <property type="match status" value="1"/>
</dbReference>
<dbReference type="Pfam" id="PF00550">
    <property type="entry name" value="PP-binding"/>
    <property type="match status" value="2"/>
</dbReference>
<dbReference type="SMART" id="SM00829">
    <property type="entry name" value="PKS_ER"/>
    <property type="match status" value="1"/>
</dbReference>
<dbReference type="STRING" id="1238182.C882_0269"/>
<name>K9GYJ5_9PROT</name>
<dbReference type="GO" id="GO:0004312">
    <property type="term" value="F:fatty acid synthase activity"/>
    <property type="evidence" value="ECO:0007669"/>
    <property type="project" value="TreeGrafter"/>
</dbReference>
<dbReference type="InterPro" id="IPR032821">
    <property type="entry name" value="PKS_assoc"/>
</dbReference>
<dbReference type="SMART" id="SM01294">
    <property type="entry name" value="PKS_PP_betabranch"/>
    <property type="match status" value="1"/>
</dbReference>
<dbReference type="Gene3D" id="3.40.50.12780">
    <property type="entry name" value="N-terminal domain of ligase-like"/>
    <property type="match status" value="1"/>
</dbReference>
<dbReference type="InterPro" id="IPR011032">
    <property type="entry name" value="GroES-like_sf"/>
</dbReference>
<dbReference type="Gene3D" id="3.40.50.720">
    <property type="entry name" value="NAD(P)-binding Rossmann-like Domain"/>
    <property type="match status" value="3"/>
</dbReference>
<feature type="region of interest" description="N-terminal hotdog fold" evidence="7">
    <location>
        <begin position="1548"/>
        <end position="1659"/>
    </location>
</feature>
<feature type="domain" description="Ketosynthase family 3 (KS3)" evidence="9">
    <location>
        <begin position="675"/>
        <end position="1098"/>
    </location>
</feature>
<comment type="function">
    <text evidence="6">Involved in production of the polyketide antibiotic thailandamide.</text>
</comment>
<gene>
    <name evidence="11" type="ORF">C882_0269</name>
</gene>
<reference evidence="11 12" key="1">
    <citation type="journal article" date="2013" name="Genome Announc.">
        <title>Draft Genome Sequence of an Alphaproteobacterium, Caenispirillum salinarum AK4(T), Isolated from a Solar Saltern.</title>
        <authorList>
            <person name="Khatri I."/>
            <person name="Singh A."/>
            <person name="Korpole S."/>
            <person name="Pinnaka A.K."/>
            <person name="Subramanian S."/>
        </authorList>
    </citation>
    <scope>NUCLEOTIDE SEQUENCE [LARGE SCALE GENOMIC DNA]</scope>
    <source>
        <strain evidence="11 12">AK4</strain>
    </source>
</reference>
<dbReference type="InterPro" id="IPR013154">
    <property type="entry name" value="ADH-like_N"/>
</dbReference>
<dbReference type="InterPro" id="IPR014031">
    <property type="entry name" value="Ketoacyl_synth_C"/>
</dbReference>
<dbReference type="GO" id="GO:0016491">
    <property type="term" value="F:oxidoreductase activity"/>
    <property type="evidence" value="ECO:0007669"/>
    <property type="project" value="InterPro"/>
</dbReference>
<dbReference type="GO" id="GO:0006633">
    <property type="term" value="P:fatty acid biosynthetic process"/>
    <property type="evidence" value="ECO:0007669"/>
    <property type="project" value="InterPro"/>
</dbReference>
<dbReference type="InterPro" id="IPR014030">
    <property type="entry name" value="Ketoacyl_synth_N"/>
</dbReference>
<dbReference type="Gene3D" id="3.30.300.30">
    <property type="match status" value="1"/>
</dbReference>
<dbReference type="FunFam" id="3.40.47.10:FF:000019">
    <property type="entry name" value="Polyketide synthase type I"/>
    <property type="match status" value="1"/>
</dbReference>
<dbReference type="SUPFAM" id="SSF51735">
    <property type="entry name" value="NAD(P)-binding Rossmann-fold domains"/>
    <property type="match status" value="3"/>
</dbReference>
<evidence type="ECO:0000256" key="2">
    <source>
        <dbReference type="ARBA" id="ARBA00022553"/>
    </source>
</evidence>
<dbReference type="PROSITE" id="PS00012">
    <property type="entry name" value="PHOSPHOPANTETHEINE"/>
    <property type="match status" value="1"/>
</dbReference>
<keyword evidence="1" id="KW-0596">Phosphopantetheine</keyword>
<dbReference type="PROSITE" id="PS52004">
    <property type="entry name" value="KS3_2"/>
    <property type="match status" value="1"/>
</dbReference>
<feature type="active site" description="Proton donor; for dehydratase activity" evidence="7">
    <location>
        <position position="1723"/>
    </location>
</feature>
<dbReference type="InterPro" id="IPR016039">
    <property type="entry name" value="Thiolase-like"/>
</dbReference>
<dbReference type="GO" id="GO:0031177">
    <property type="term" value="F:phosphopantetheine binding"/>
    <property type="evidence" value="ECO:0007669"/>
    <property type="project" value="InterPro"/>
</dbReference>
<evidence type="ECO:0000256" key="1">
    <source>
        <dbReference type="ARBA" id="ARBA00022450"/>
    </source>
</evidence>
<dbReference type="InterPro" id="IPR036291">
    <property type="entry name" value="NAD(P)-bd_dom_sf"/>
</dbReference>
<dbReference type="SMART" id="SM00823">
    <property type="entry name" value="PKS_PP"/>
    <property type="match status" value="2"/>
</dbReference>
<dbReference type="Pfam" id="PF00501">
    <property type="entry name" value="AMP-binding"/>
    <property type="match status" value="1"/>
</dbReference>
<dbReference type="InterPro" id="IPR020845">
    <property type="entry name" value="AMP-binding_CS"/>
</dbReference>
<keyword evidence="12" id="KW-1185">Reference proteome</keyword>
<evidence type="ECO:0000256" key="6">
    <source>
        <dbReference type="ARBA" id="ARBA00054155"/>
    </source>
</evidence>
<keyword evidence="4" id="KW-0677">Repeat</keyword>
<dbReference type="InterPro" id="IPR042104">
    <property type="entry name" value="PKS_dehydratase_sf"/>
</dbReference>
<dbReference type="SUPFAM" id="SSF53901">
    <property type="entry name" value="Thiolase-like"/>
    <property type="match status" value="1"/>
</dbReference>
<dbReference type="FunFam" id="3.40.366.10:FF:000002">
    <property type="entry name" value="Probable polyketide synthase 2"/>
    <property type="match status" value="1"/>
</dbReference>
<dbReference type="SMART" id="SM00822">
    <property type="entry name" value="PKS_KR"/>
    <property type="match status" value="1"/>
</dbReference>
<dbReference type="SUPFAM" id="SSF52151">
    <property type="entry name" value="FabD/lysophospholipase-like"/>
    <property type="match status" value="1"/>
</dbReference>
<dbReference type="InterPro" id="IPR018201">
    <property type="entry name" value="Ketoacyl_synth_AS"/>
</dbReference>
<dbReference type="Gene3D" id="3.10.129.110">
    <property type="entry name" value="Polyketide synthase dehydratase"/>
    <property type="match status" value="1"/>
</dbReference>
<evidence type="ECO:0000256" key="5">
    <source>
        <dbReference type="ARBA" id="ARBA00023268"/>
    </source>
</evidence>
<evidence type="ECO:0000259" key="9">
    <source>
        <dbReference type="PROSITE" id="PS52004"/>
    </source>
</evidence>
<dbReference type="SMART" id="SM00825">
    <property type="entry name" value="PKS_KS"/>
    <property type="match status" value="1"/>
</dbReference>
<evidence type="ECO:0000256" key="7">
    <source>
        <dbReference type="PROSITE-ProRule" id="PRU01363"/>
    </source>
</evidence>
<dbReference type="PROSITE" id="PS50075">
    <property type="entry name" value="CARRIER"/>
    <property type="match status" value="2"/>
</dbReference>
<dbReference type="SUPFAM" id="SSF55048">
    <property type="entry name" value="Probable ACP-binding domain of malonyl-CoA ACP transacylase"/>
    <property type="match status" value="1"/>
</dbReference>
<dbReference type="InterPro" id="IPR016036">
    <property type="entry name" value="Malonyl_transacylase_ACP-bd"/>
</dbReference>
<dbReference type="CDD" id="cd00833">
    <property type="entry name" value="PKS"/>
    <property type="match status" value="1"/>
</dbReference>
<dbReference type="PROSITE" id="PS00455">
    <property type="entry name" value="AMP_BINDING"/>
    <property type="match status" value="1"/>
</dbReference>
<keyword evidence="3" id="KW-0808">Transferase</keyword>
<dbReference type="Pfam" id="PF00698">
    <property type="entry name" value="Acyl_transf_1"/>
    <property type="match status" value="1"/>
</dbReference>
<feature type="domain" description="Carrier" evidence="8">
    <location>
        <begin position="589"/>
        <end position="663"/>
    </location>
</feature>
<dbReference type="Gene3D" id="3.40.47.10">
    <property type="match status" value="1"/>
</dbReference>
<dbReference type="Pfam" id="PF02801">
    <property type="entry name" value="Ketoacyl-synt_C"/>
    <property type="match status" value="1"/>
</dbReference>
<dbReference type="PROSITE" id="PS00606">
    <property type="entry name" value="KS3_1"/>
    <property type="match status" value="1"/>
</dbReference>
<dbReference type="InterPro" id="IPR036736">
    <property type="entry name" value="ACP-like_sf"/>
</dbReference>
<dbReference type="Pfam" id="PF21089">
    <property type="entry name" value="PKS_DH_N"/>
    <property type="match status" value="1"/>
</dbReference>
<dbReference type="InterPro" id="IPR049551">
    <property type="entry name" value="PKS_DH_C"/>
</dbReference>
<dbReference type="Gene3D" id="3.30.70.3290">
    <property type="match status" value="1"/>
</dbReference>
<dbReference type="SUPFAM" id="SSF47336">
    <property type="entry name" value="ACP-like"/>
    <property type="match status" value="2"/>
</dbReference>
<dbReference type="PANTHER" id="PTHR43775:SF51">
    <property type="entry name" value="INACTIVE PHENOLPHTHIOCEROL SYNTHESIS POLYKETIDE SYNTHASE TYPE I PKS1-RELATED"/>
    <property type="match status" value="1"/>
</dbReference>
<evidence type="ECO:0000259" key="10">
    <source>
        <dbReference type="PROSITE" id="PS52019"/>
    </source>
</evidence>
<dbReference type="GO" id="GO:0005737">
    <property type="term" value="C:cytoplasm"/>
    <property type="evidence" value="ECO:0007669"/>
    <property type="project" value="TreeGrafter"/>
</dbReference>
<dbReference type="Gene3D" id="3.90.180.10">
    <property type="entry name" value="Medium-chain alcohol dehydrogenases, catalytic domain"/>
    <property type="match status" value="1"/>
</dbReference>
<dbReference type="SMART" id="SM00827">
    <property type="entry name" value="PKS_AT"/>
    <property type="match status" value="1"/>
</dbReference>
<dbReference type="EMBL" id="ANHY01000011">
    <property type="protein sequence ID" value="EKV29839.1"/>
    <property type="molecule type" value="Genomic_DNA"/>
</dbReference>
<feature type="active site" description="Proton acceptor; for dehydratase activity" evidence="7">
    <location>
        <position position="1580"/>
    </location>
</feature>
<keyword evidence="5" id="KW-0511">Multifunctional enzyme</keyword>
<evidence type="ECO:0000313" key="12">
    <source>
        <dbReference type="Proteomes" id="UP000009881"/>
    </source>
</evidence>
<dbReference type="Gene3D" id="3.40.366.10">
    <property type="entry name" value="Malonyl-Coenzyme A Acyl Carrier Protein, domain 2"/>
    <property type="match status" value="1"/>
</dbReference>
<organism evidence="11 12">
    <name type="scientific">Caenispirillum salinarum AK4</name>
    <dbReference type="NCBI Taxonomy" id="1238182"/>
    <lineage>
        <taxon>Bacteria</taxon>
        <taxon>Pseudomonadati</taxon>
        <taxon>Pseudomonadota</taxon>
        <taxon>Alphaproteobacteria</taxon>
        <taxon>Rhodospirillales</taxon>
        <taxon>Novispirillaceae</taxon>
        <taxon>Caenispirillum</taxon>
    </lineage>
</organism>
<protein>
    <submittedName>
        <fullName evidence="11">Malonyl CoA-acyl carrier protein transacylase</fullName>
    </submittedName>
</protein>
<evidence type="ECO:0000256" key="4">
    <source>
        <dbReference type="ARBA" id="ARBA00022737"/>
    </source>
</evidence>
<dbReference type="InterPro" id="IPR000873">
    <property type="entry name" value="AMP-dep_synth/lig_dom"/>
</dbReference>